<evidence type="ECO:0008006" key="5">
    <source>
        <dbReference type="Google" id="ProtNLM"/>
    </source>
</evidence>
<name>A0A813MSP3_9BILA</name>
<accession>A0A813MSP3</accession>
<evidence type="ECO:0000313" key="3">
    <source>
        <dbReference type="EMBL" id="CAF0728756.1"/>
    </source>
</evidence>
<dbReference type="Proteomes" id="UP000663879">
    <property type="component" value="Unassembled WGS sequence"/>
</dbReference>
<dbReference type="GO" id="GO:0004864">
    <property type="term" value="F:protein phosphatase inhibitor activity"/>
    <property type="evidence" value="ECO:0007669"/>
    <property type="project" value="InterPro"/>
</dbReference>
<protein>
    <recommendedName>
        <fullName evidence="5">Protein phosphatase inhibitor 2</fullName>
    </recommendedName>
</protein>
<evidence type="ECO:0000313" key="4">
    <source>
        <dbReference type="Proteomes" id="UP000663879"/>
    </source>
</evidence>
<feature type="region of interest" description="Disordered" evidence="2">
    <location>
        <begin position="1"/>
        <end position="48"/>
    </location>
</feature>
<reference evidence="3" key="1">
    <citation type="submission" date="2021-02" db="EMBL/GenBank/DDBJ databases">
        <authorList>
            <person name="Nowell W R."/>
        </authorList>
    </citation>
    <scope>NUCLEOTIDE SEQUENCE</scope>
    <source>
        <strain evidence="3">Ploen Becks lab</strain>
    </source>
</reference>
<comment type="caution">
    <text evidence="3">The sequence shown here is derived from an EMBL/GenBank/DDBJ whole genome shotgun (WGS) entry which is preliminary data.</text>
</comment>
<feature type="compositionally biased region" description="Low complexity" evidence="2">
    <location>
        <begin position="36"/>
        <end position="48"/>
    </location>
</feature>
<dbReference type="PANTHER" id="PTHR12398:SF20">
    <property type="entry name" value="PROTEIN PHOSPHATASE 1 REGULATORY INHIBITOR SUBUNIT 2"/>
    <property type="match status" value="1"/>
</dbReference>
<dbReference type="OrthoDB" id="551302at2759"/>
<dbReference type="EMBL" id="CAJNOC010000218">
    <property type="protein sequence ID" value="CAF0728756.1"/>
    <property type="molecule type" value="Genomic_DNA"/>
</dbReference>
<gene>
    <name evidence="3" type="ORF">OXX778_LOCUS2697</name>
</gene>
<feature type="compositionally biased region" description="Basic residues" evidence="2">
    <location>
        <begin position="24"/>
        <end position="33"/>
    </location>
</feature>
<proteinExistence type="inferred from homology"/>
<dbReference type="AlphaFoldDB" id="A0A813MSP3"/>
<dbReference type="InterPro" id="IPR007062">
    <property type="entry name" value="PPI-2"/>
</dbReference>
<dbReference type="GO" id="GO:0009966">
    <property type="term" value="P:regulation of signal transduction"/>
    <property type="evidence" value="ECO:0007669"/>
    <property type="project" value="InterPro"/>
</dbReference>
<evidence type="ECO:0000256" key="1">
    <source>
        <dbReference type="ARBA" id="ARBA00005472"/>
    </source>
</evidence>
<organism evidence="3 4">
    <name type="scientific">Brachionus calyciflorus</name>
    <dbReference type="NCBI Taxonomy" id="104777"/>
    <lineage>
        <taxon>Eukaryota</taxon>
        <taxon>Metazoa</taxon>
        <taxon>Spiralia</taxon>
        <taxon>Gnathifera</taxon>
        <taxon>Rotifera</taxon>
        <taxon>Eurotatoria</taxon>
        <taxon>Monogononta</taxon>
        <taxon>Pseudotrocha</taxon>
        <taxon>Ploima</taxon>
        <taxon>Brachionidae</taxon>
        <taxon>Brachionus</taxon>
    </lineage>
</organism>
<sequence>MMDEDIERNTAQYFPSTSNQARATPKKGILKHRASSDFTSLSTSSSNFSSNLLEKNTALNGSTKAMHWDEMNILATYHPADKDYGFMKVDEPKTPFHYSSDTPNVNTQVQSDEHSIDFNDLKNKLDKCASISPKFSKARSLDSYCENDTQSKPDYSYDRDEYIDEDTLNRNKEFESHRKAHYNEFKMAQLLRSQLKDEDEDEDENTMDS</sequence>
<keyword evidence="4" id="KW-1185">Reference proteome</keyword>
<dbReference type="Pfam" id="PF04979">
    <property type="entry name" value="IPP-2"/>
    <property type="match status" value="1"/>
</dbReference>
<dbReference type="Gene3D" id="6.10.250.1050">
    <property type="match status" value="1"/>
</dbReference>
<feature type="compositionally biased region" description="Polar residues" evidence="2">
    <location>
        <begin position="9"/>
        <end position="22"/>
    </location>
</feature>
<comment type="similarity">
    <text evidence="1">Belongs to the protein phosphatase inhibitor 2 family.</text>
</comment>
<evidence type="ECO:0000256" key="2">
    <source>
        <dbReference type="SAM" id="MobiDB-lite"/>
    </source>
</evidence>
<dbReference type="PANTHER" id="PTHR12398">
    <property type="entry name" value="PROTEIN PHOSPHATASE INHIBITOR"/>
    <property type="match status" value="1"/>
</dbReference>